<feature type="signal peptide" evidence="2">
    <location>
        <begin position="1"/>
        <end position="22"/>
    </location>
</feature>
<dbReference type="HOGENOM" id="CLU_020027_4_1_11"/>
<evidence type="ECO:0000313" key="5">
    <source>
        <dbReference type="Proteomes" id="UP000000844"/>
    </source>
</evidence>
<name>D3PWZ9_STANL</name>
<gene>
    <name evidence="4" type="ordered locus">Snas_5593</name>
</gene>
<evidence type="ECO:0000259" key="3">
    <source>
        <dbReference type="Pfam" id="PF00144"/>
    </source>
</evidence>
<dbReference type="InterPro" id="IPR050491">
    <property type="entry name" value="AmpC-like"/>
</dbReference>
<evidence type="ECO:0000256" key="2">
    <source>
        <dbReference type="SAM" id="SignalP"/>
    </source>
</evidence>
<evidence type="ECO:0000313" key="4">
    <source>
        <dbReference type="EMBL" id="ADD45223.1"/>
    </source>
</evidence>
<dbReference type="STRING" id="446470.Snas_5593"/>
<feature type="chain" id="PRO_5003048433" evidence="2">
    <location>
        <begin position="23"/>
        <end position="480"/>
    </location>
</feature>
<dbReference type="KEGG" id="sna:Snas_5593"/>
<keyword evidence="2" id="KW-0732">Signal</keyword>
<feature type="transmembrane region" description="Helical" evidence="1">
    <location>
        <begin position="371"/>
        <end position="389"/>
    </location>
</feature>
<accession>D3PWZ9</accession>
<proteinExistence type="predicted"/>
<dbReference type="SUPFAM" id="SSF56601">
    <property type="entry name" value="beta-lactamase/transpeptidase-like"/>
    <property type="match status" value="1"/>
</dbReference>
<dbReference type="EMBL" id="CP001778">
    <property type="protein sequence ID" value="ADD45223.1"/>
    <property type="molecule type" value="Genomic_DNA"/>
</dbReference>
<dbReference type="Pfam" id="PF00144">
    <property type="entry name" value="Beta-lactamase"/>
    <property type="match status" value="1"/>
</dbReference>
<dbReference type="InterPro" id="IPR012338">
    <property type="entry name" value="Beta-lactam/transpept-like"/>
</dbReference>
<dbReference type="InterPro" id="IPR001466">
    <property type="entry name" value="Beta-lactam-related"/>
</dbReference>
<keyword evidence="1" id="KW-1133">Transmembrane helix</keyword>
<organism evidence="4 5">
    <name type="scientific">Stackebrandtia nassauensis (strain DSM 44728 / CIP 108903 / NRRL B-16338 / NBRC 102104 / LLR-40K-21)</name>
    <dbReference type="NCBI Taxonomy" id="446470"/>
    <lineage>
        <taxon>Bacteria</taxon>
        <taxon>Bacillati</taxon>
        <taxon>Actinomycetota</taxon>
        <taxon>Actinomycetes</taxon>
        <taxon>Glycomycetales</taxon>
        <taxon>Glycomycetaceae</taxon>
        <taxon>Stackebrandtia</taxon>
    </lineage>
</organism>
<dbReference type="eggNOG" id="COG1680">
    <property type="taxonomic scope" value="Bacteria"/>
</dbReference>
<dbReference type="PANTHER" id="PTHR46825">
    <property type="entry name" value="D-ALANYL-D-ALANINE-CARBOXYPEPTIDASE/ENDOPEPTIDASE AMPH"/>
    <property type="match status" value="1"/>
</dbReference>
<sequence>MKRIVIAVAAAALLVTPGVAAAKPHSGLDERSVDAFVGEYLENAGVKGVTVAVTKGTDVVVAKGYGTDSTGAELTGEAPMPIASLSKSFTALAVMRLSEQGKVDLDAPVREYLSEFTMDDPRAKRITVRQLLNQTSGMSDGTFSEKVEAQPSDLAGSVSRLADAELATAPGKSWNYHNPNFHVAARLVEKVSGEPFGEYLDTEVFAPLGMTKTSTVDVTDDAKLPRGHFAAYGQRAAAEPHRFVNGSDGIISTAEDMANWLAVNNGDGGELVSAKGFAELHEPSDPRGRYALGWNVGKRDGATVLDHGGVWFTYTARQLVIPETGYGFAVMANTGMSMAADVPYDLTEGLMALSEGDQPSTTDSPQSTNDLVLGLLTLAAIGWAAWRWYRSGVWARRRVDRPLWRNVLAGSRALFPALVLLSYPWLAGLVAAGRTATWTEHLYVWFPMLVWLSIATLGGLLVTGVRAVRLVRLRRSRATT</sequence>
<protein>
    <submittedName>
        <fullName evidence="4">Beta-lactamase</fullName>
    </submittedName>
</protein>
<dbReference type="PANTHER" id="PTHR46825:SF9">
    <property type="entry name" value="BETA-LACTAMASE-RELATED DOMAIN-CONTAINING PROTEIN"/>
    <property type="match status" value="1"/>
</dbReference>
<feature type="domain" description="Beta-lactamase-related" evidence="3">
    <location>
        <begin position="33"/>
        <end position="335"/>
    </location>
</feature>
<dbReference type="Gene3D" id="3.40.710.10">
    <property type="entry name" value="DD-peptidase/beta-lactamase superfamily"/>
    <property type="match status" value="1"/>
</dbReference>
<feature type="transmembrane region" description="Helical" evidence="1">
    <location>
        <begin position="410"/>
        <end position="432"/>
    </location>
</feature>
<dbReference type="Proteomes" id="UP000000844">
    <property type="component" value="Chromosome"/>
</dbReference>
<keyword evidence="1" id="KW-0472">Membrane</keyword>
<reference evidence="4 5" key="1">
    <citation type="journal article" date="2009" name="Stand. Genomic Sci.">
        <title>Complete genome sequence of Stackebrandtia nassauensis type strain (LLR-40K-21).</title>
        <authorList>
            <person name="Munk C."/>
            <person name="Lapidus A."/>
            <person name="Copeland A."/>
            <person name="Jando M."/>
            <person name="Mayilraj S."/>
            <person name="Glavina Del Rio T."/>
            <person name="Nolan M."/>
            <person name="Chen F."/>
            <person name="Lucas S."/>
            <person name="Tice H."/>
            <person name="Cheng J.F."/>
            <person name="Han C."/>
            <person name="Detter J.C."/>
            <person name="Bruce D."/>
            <person name="Goodwin L."/>
            <person name="Chain P."/>
            <person name="Pitluck S."/>
            <person name="Goker M."/>
            <person name="Ovchinikova G."/>
            <person name="Pati A."/>
            <person name="Ivanova N."/>
            <person name="Mavromatis K."/>
            <person name="Chen A."/>
            <person name="Palaniappan K."/>
            <person name="Land M."/>
            <person name="Hauser L."/>
            <person name="Chang Y.J."/>
            <person name="Jeffries C.D."/>
            <person name="Bristow J."/>
            <person name="Eisen J.A."/>
            <person name="Markowitz V."/>
            <person name="Hugenholtz P."/>
            <person name="Kyrpides N.C."/>
            <person name="Klenk H.P."/>
        </authorList>
    </citation>
    <scope>NUCLEOTIDE SEQUENCE [LARGE SCALE GENOMIC DNA]</scope>
    <source>
        <strain evidence="5">DSM 44728 / CIP 108903 / NRRL B-16338 / NBRC 102104 / LLR-40K-21</strain>
    </source>
</reference>
<evidence type="ECO:0000256" key="1">
    <source>
        <dbReference type="SAM" id="Phobius"/>
    </source>
</evidence>
<keyword evidence="1" id="KW-0812">Transmembrane</keyword>
<keyword evidence="5" id="KW-1185">Reference proteome</keyword>
<dbReference type="AlphaFoldDB" id="D3PWZ9"/>
<dbReference type="RefSeq" id="WP_013020794.1">
    <property type="nucleotide sequence ID" value="NC_013947.1"/>
</dbReference>
<feature type="transmembrane region" description="Helical" evidence="1">
    <location>
        <begin position="444"/>
        <end position="468"/>
    </location>
</feature>